<evidence type="ECO:0000256" key="1">
    <source>
        <dbReference type="ARBA" id="ARBA00001968"/>
    </source>
</evidence>
<evidence type="ECO:0000313" key="10">
    <source>
        <dbReference type="EMBL" id="JAG87643.1"/>
    </source>
</evidence>
<organism evidence="10">
    <name type="scientific">Wollemia nobilis</name>
    <dbReference type="NCBI Taxonomy" id="56998"/>
    <lineage>
        <taxon>Eukaryota</taxon>
        <taxon>Viridiplantae</taxon>
        <taxon>Streptophyta</taxon>
        <taxon>Embryophyta</taxon>
        <taxon>Tracheophyta</taxon>
        <taxon>Spermatophyta</taxon>
        <taxon>Pinopsida</taxon>
        <taxon>Pinidae</taxon>
        <taxon>Conifers II</taxon>
        <taxon>Araucariales</taxon>
        <taxon>Araucariaceae</taxon>
        <taxon>Wollemia</taxon>
    </lineage>
</organism>
<dbReference type="PANTHER" id="PTHR22930:SF287">
    <property type="entry name" value="NUCLEASE HARBI1 ISOFORM X1"/>
    <property type="match status" value="1"/>
</dbReference>
<keyword evidence="4" id="KW-0540">Nuclease</keyword>
<keyword evidence="6" id="KW-0378">Hydrolase</keyword>
<feature type="region of interest" description="Disordered" evidence="8">
    <location>
        <begin position="1"/>
        <end position="44"/>
    </location>
</feature>
<dbReference type="Pfam" id="PF13359">
    <property type="entry name" value="DDE_Tnp_4"/>
    <property type="match status" value="1"/>
</dbReference>
<sequence length="481" mass="53560">MEENNGLKRKREDEEEEETEEEAAAAVEGEEEEEEDEGSAVSSSAGLQGFMSFSSLQTLLTMELCRDLRQPGGQDSLYSETSGLIPMAFMKLILVAAASLYEEHEGRSGGGGRQCWKVPRAGSEWSRISRGSYQLDAAARDALFRRKYSMSYACFVYLVEELRPFIQSECSFFVRAPLEVERAVALVIFRLAHGLSARQVAEKYNVGASTVGKYTLIVTAALADPSKLYSRYVAIPTGDRLARVTSGFEHLTNLSNMCGALDGTHLKLYFKPARHYYSSVSSPPSYKSHSVFLQAVCDTDRVFWHVSCGGDGSLRQKIRDGVALQEPVVPVGGVGVPVKPFVVARRGFPIESFCITPFGSGDGLRRAFDEQLLRGFSCIEEAFRILKTRWKILRCMNVHLIHASQLAVACCMLHNICQLWGEPDPEDMQSEGYSGGGRLIHGLHRTDEQSRLAGEEIREALFRDWVRRSLEECSPRPVEHT</sequence>
<reference evidence="10" key="1">
    <citation type="submission" date="2015-02" db="EMBL/GenBank/DDBJ databases">
        <title>A transcriptome of Wollemia nobilis - a relic of Gondwana.</title>
        <authorList>
            <person name="Chia J.Y."/>
            <person name="Leong Y.S."/>
            <person name="Abdul Karim S."/>
            <person name="Wan Azmi N."/>
            <person name="Hercus R."/>
            <person name="Croft L."/>
        </authorList>
    </citation>
    <scope>NUCLEOTIDE SEQUENCE</scope>
    <source>
        <strain evidence="10">MaeBrown</strain>
        <tissue evidence="10">Leaf</tissue>
    </source>
</reference>
<dbReference type="AlphaFoldDB" id="A0A0C9S8A7"/>
<dbReference type="GO" id="GO:0005634">
    <property type="term" value="C:nucleus"/>
    <property type="evidence" value="ECO:0007669"/>
    <property type="project" value="UniProtKB-SubCell"/>
</dbReference>
<name>A0A0C9S8A7_9CONI</name>
<dbReference type="GO" id="GO:0016787">
    <property type="term" value="F:hydrolase activity"/>
    <property type="evidence" value="ECO:0007669"/>
    <property type="project" value="UniProtKB-KW"/>
</dbReference>
<evidence type="ECO:0000259" key="9">
    <source>
        <dbReference type="Pfam" id="PF13359"/>
    </source>
</evidence>
<proteinExistence type="inferred from homology"/>
<comment type="similarity">
    <text evidence="3">Belongs to the HARBI1 family.</text>
</comment>
<dbReference type="GO" id="GO:0046872">
    <property type="term" value="F:metal ion binding"/>
    <property type="evidence" value="ECO:0007669"/>
    <property type="project" value="UniProtKB-KW"/>
</dbReference>
<comment type="cofactor">
    <cofactor evidence="1">
        <name>a divalent metal cation</name>
        <dbReference type="ChEBI" id="CHEBI:60240"/>
    </cofactor>
</comment>
<feature type="domain" description="DDE Tnp4" evidence="9">
    <location>
        <begin position="262"/>
        <end position="415"/>
    </location>
</feature>
<dbReference type="InterPro" id="IPR027806">
    <property type="entry name" value="HARBI1_dom"/>
</dbReference>
<keyword evidence="7" id="KW-0539">Nucleus</keyword>
<protein>
    <submittedName>
        <fullName evidence="10">TSA: Wollemia nobilis Ref_Wollemi_Transcript_11857_1897 transcribed RNA sequence</fullName>
    </submittedName>
</protein>
<evidence type="ECO:0000256" key="2">
    <source>
        <dbReference type="ARBA" id="ARBA00004123"/>
    </source>
</evidence>
<accession>A0A0C9S8A7</accession>
<dbReference type="InterPro" id="IPR045249">
    <property type="entry name" value="HARBI1-like"/>
</dbReference>
<evidence type="ECO:0000256" key="5">
    <source>
        <dbReference type="ARBA" id="ARBA00022723"/>
    </source>
</evidence>
<evidence type="ECO:0000256" key="4">
    <source>
        <dbReference type="ARBA" id="ARBA00022722"/>
    </source>
</evidence>
<comment type="subcellular location">
    <subcellularLocation>
        <location evidence="2">Nucleus</location>
    </subcellularLocation>
</comment>
<evidence type="ECO:0000256" key="6">
    <source>
        <dbReference type="ARBA" id="ARBA00022801"/>
    </source>
</evidence>
<keyword evidence="5" id="KW-0479">Metal-binding</keyword>
<evidence type="ECO:0000256" key="7">
    <source>
        <dbReference type="ARBA" id="ARBA00023242"/>
    </source>
</evidence>
<feature type="compositionally biased region" description="Acidic residues" evidence="8">
    <location>
        <begin position="13"/>
        <end position="38"/>
    </location>
</feature>
<evidence type="ECO:0000256" key="8">
    <source>
        <dbReference type="SAM" id="MobiDB-lite"/>
    </source>
</evidence>
<evidence type="ECO:0000256" key="3">
    <source>
        <dbReference type="ARBA" id="ARBA00006958"/>
    </source>
</evidence>
<dbReference type="EMBL" id="GCHU01011787">
    <property type="protein sequence ID" value="JAG87643.1"/>
    <property type="molecule type" value="Transcribed_RNA"/>
</dbReference>
<dbReference type="PANTHER" id="PTHR22930">
    <property type="match status" value="1"/>
</dbReference>
<dbReference type="GO" id="GO:0004518">
    <property type="term" value="F:nuclease activity"/>
    <property type="evidence" value="ECO:0007669"/>
    <property type="project" value="UniProtKB-KW"/>
</dbReference>